<gene>
    <name evidence="1" type="ORF">K493DRAFT_100969</name>
</gene>
<dbReference type="AlphaFoldDB" id="A0A1Y1X051"/>
<dbReference type="EMBL" id="MCFE01000792">
    <property type="protein sequence ID" value="ORX79170.1"/>
    <property type="molecule type" value="Genomic_DNA"/>
</dbReference>
<accession>A0A1Y1X051</accession>
<dbReference type="InParanoid" id="A0A1Y1X051"/>
<evidence type="ECO:0000313" key="1">
    <source>
        <dbReference type="EMBL" id="ORX79170.1"/>
    </source>
</evidence>
<protein>
    <submittedName>
        <fullName evidence="1">Uncharacterized protein</fullName>
    </submittedName>
</protein>
<dbReference type="Proteomes" id="UP000193498">
    <property type="component" value="Unassembled WGS sequence"/>
</dbReference>
<name>A0A1Y1X051_9FUNG</name>
<dbReference type="OrthoDB" id="1724687at2759"/>
<evidence type="ECO:0000313" key="2">
    <source>
        <dbReference type="Proteomes" id="UP000193498"/>
    </source>
</evidence>
<keyword evidence="2" id="KW-1185">Reference proteome</keyword>
<proteinExistence type="predicted"/>
<reference evidence="1 2" key="1">
    <citation type="submission" date="2016-07" db="EMBL/GenBank/DDBJ databases">
        <title>Pervasive Adenine N6-methylation of Active Genes in Fungi.</title>
        <authorList>
            <consortium name="DOE Joint Genome Institute"/>
            <person name="Mondo S.J."/>
            <person name="Dannebaum R.O."/>
            <person name="Kuo R.C."/>
            <person name="Labutti K."/>
            <person name="Haridas S."/>
            <person name="Kuo A."/>
            <person name="Salamov A."/>
            <person name="Ahrendt S.R."/>
            <person name="Lipzen A."/>
            <person name="Sullivan W."/>
            <person name="Andreopoulos W.B."/>
            <person name="Clum A."/>
            <person name="Lindquist E."/>
            <person name="Daum C."/>
            <person name="Ramamoorthy G.K."/>
            <person name="Gryganskyi A."/>
            <person name="Culley D."/>
            <person name="Magnuson J.K."/>
            <person name="James T.Y."/>
            <person name="O'Malley M.A."/>
            <person name="Stajich J.E."/>
            <person name="Spatafora J.W."/>
            <person name="Visel A."/>
            <person name="Grigoriev I.V."/>
        </authorList>
    </citation>
    <scope>NUCLEOTIDE SEQUENCE [LARGE SCALE GENOMIC DNA]</scope>
    <source>
        <strain evidence="1 2">CBS 931.73</strain>
    </source>
</reference>
<sequence length="89" mass="10073">MNDLPEDSEENATLLALQSLAYDGTAEEVAENFKNQGNDCFKEENTNIKMPLNSIPRHWKPIVGTKSLWLHVIPTVRFNLALENDGVFE</sequence>
<dbReference type="STRING" id="1314790.A0A1Y1X051"/>
<organism evidence="1 2">
    <name type="scientific">Basidiobolus meristosporus CBS 931.73</name>
    <dbReference type="NCBI Taxonomy" id="1314790"/>
    <lineage>
        <taxon>Eukaryota</taxon>
        <taxon>Fungi</taxon>
        <taxon>Fungi incertae sedis</taxon>
        <taxon>Zoopagomycota</taxon>
        <taxon>Entomophthoromycotina</taxon>
        <taxon>Basidiobolomycetes</taxon>
        <taxon>Basidiobolales</taxon>
        <taxon>Basidiobolaceae</taxon>
        <taxon>Basidiobolus</taxon>
    </lineage>
</organism>
<comment type="caution">
    <text evidence="1">The sequence shown here is derived from an EMBL/GenBank/DDBJ whole genome shotgun (WGS) entry which is preliminary data.</text>
</comment>